<keyword evidence="1" id="KW-0378">Hydrolase</keyword>
<feature type="transmembrane region" description="Helical" evidence="3">
    <location>
        <begin position="61"/>
        <end position="80"/>
    </location>
</feature>
<protein>
    <recommendedName>
        <fullName evidence="1">Sporulation sigma-E factor-processing peptidase</fullName>
        <ecNumber evidence="1">3.4.23.-</ecNumber>
    </recommendedName>
    <alternativeName>
        <fullName evidence="1">Membrane-associated aspartic protease</fullName>
    </alternativeName>
    <alternativeName>
        <fullName evidence="1">Stage II sporulation protein GA</fullName>
    </alternativeName>
</protein>
<dbReference type="OrthoDB" id="2690199at2"/>
<comment type="function">
    <text evidence="1">Probable aspartic protease that is responsible for the proteolytic cleavage of the RNA polymerase sigma E factor (SigE/spoIIGB) to yield the active peptide in the mother cell during sporulation. Responds to a signal from the forespore that is triggered by the extracellular signal protein SpoIIR.</text>
</comment>
<feature type="transmembrane region" description="Helical" evidence="3">
    <location>
        <begin position="35"/>
        <end position="54"/>
    </location>
</feature>
<reference evidence="5" key="1">
    <citation type="submission" date="2017-02" db="EMBL/GenBank/DDBJ databases">
        <authorList>
            <person name="Varghese N."/>
            <person name="Submissions S."/>
        </authorList>
    </citation>
    <scope>NUCLEOTIDE SEQUENCE [LARGE SCALE GENOMIC DNA]</scope>
    <source>
        <strain evidence="5">DSM 16521</strain>
    </source>
</reference>
<dbReference type="InterPro" id="IPR005081">
    <property type="entry name" value="SpoIIGA"/>
</dbReference>
<dbReference type="EMBL" id="FUXM01000003">
    <property type="protein sequence ID" value="SJZ62396.1"/>
    <property type="molecule type" value="Genomic_DNA"/>
</dbReference>
<dbReference type="AlphaFoldDB" id="A0A1T4M6B1"/>
<dbReference type="Proteomes" id="UP000189933">
    <property type="component" value="Unassembled WGS sequence"/>
</dbReference>
<keyword evidence="1" id="KW-0645">Protease</keyword>
<evidence type="ECO:0000313" key="5">
    <source>
        <dbReference type="Proteomes" id="UP000189933"/>
    </source>
</evidence>
<feature type="active site" evidence="2">
    <location>
        <position position="180"/>
    </location>
</feature>
<keyword evidence="5" id="KW-1185">Reference proteome</keyword>
<dbReference type="RefSeq" id="WP_159071906.1">
    <property type="nucleotide sequence ID" value="NZ_FUXM01000003.1"/>
</dbReference>
<evidence type="ECO:0000256" key="2">
    <source>
        <dbReference type="PIRSR" id="PIRSR018571-1"/>
    </source>
</evidence>
<keyword evidence="1 3" id="KW-0472">Membrane</keyword>
<evidence type="ECO:0000313" key="4">
    <source>
        <dbReference type="EMBL" id="SJZ62396.1"/>
    </source>
</evidence>
<keyword evidence="1" id="KW-0064">Aspartyl protease</keyword>
<dbReference type="GO" id="GO:0030435">
    <property type="term" value="P:sporulation resulting in formation of a cellular spore"/>
    <property type="evidence" value="ECO:0007669"/>
    <property type="project" value="UniProtKB-KW"/>
</dbReference>
<feature type="transmembrane region" description="Helical" evidence="3">
    <location>
        <begin position="9"/>
        <end position="29"/>
    </location>
</feature>
<comment type="similarity">
    <text evidence="1">Belongs to the peptidase U4 family.</text>
</comment>
<dbReference type="GO" id="GO:0005886">
    <property type="term" value="C:plasma membrane"/>
    <property type="evidence" value="ECO:0007669"/>
    <property type="project" value="UniProtKB-SubCell"/>
</dbReference>
<evidence type="ECO:0000256" key="1">
    <source>
        <dbReference type="PIRNR" id="PIRNR018571"/>
    </source>
</evidence>
<sequence length="281" mass="32082">MGTLYAEDIFLLNLSLNWLIIWLCGRLYRPYPARWRAWLGAGLGALASLAYAFFSQSPWLVVLEKFGLSLLMVTVVWYPWSSWRQLLGQLIHFYLVSFALGGGVLGLLFWAERQGTAFTDRLWPIFSALAWALPLMAVLGWLWGLCQPLLTLRQAARRAYQRLVRVAVGEQVVACQGWLDSGNHLVEPLSGWPVLVVEKEAVKQLLPERLDQPGWETRWRWVPFQGLGHQQGLLPAFKPDWVEIESADRTVRSQRLLVAIYEGSLGEHYQALLPERIEEGI</sequence>
<proteinExistence type="inferred from homology"/>
<dbReference type="PIRSF" id="PIRSF018571">
    <property type="entry name" value="SpoIIGA"/>
    <property type="match status" value="1"/>
</dbReference>
<accession>A0A1T4M6B1</accession>
<keyword evidence="1" id="KW-0749">Sporulation</keyword>
<feature type="transmembrane region" description="Helical" evidence="3">
    <location>
        <begin position="122"/>
        <end position="143"/>
    </location>
</feature>
<evidence type="ECO:0000256" key="3">
    <source>
        <dbReference type="SAM" id="Phobius"/>
    </source>
</evidence>
<feature type="transmembrane region" description="Helical" evidence="3">
    <location>
        <begin position="86"/>
        <end position="110"/>
    </location>
</feature>
<keyword evidence="3" id="KW-0812">Transmembrane</keyword>
<dbReference type="GO" id="GO:0030436">
    <property type="term" value="P:asexual sporulation"/>
    <property type="evidence" value="ECO:0007669"/>
    <property type="project" value="InterPro"/>
</dbReference>
<dbReference type="GO" id="GO:0004190">
    <property type="term" value="F:aspartic-type endopeptidase activity"/>
    <property type="evidence" value="ECO:0007669"/>
    <property type="project" value="UniProtKB-KW"/>
</dbReference>
<dbReference type="Pfam" id="PF03419">
    <property type="entry name" value="Peptidase_U4"/>
    <property type="match status" value="1"/>
</dbReference>
<name>A0A1T4M6B1_9FIRM</name>
<dbReference type="GO" id="GO:0006508">
    <property type="term" value="P:proteolysis"/>
    <property type="evidence" value="ECO:0007669"/>
    <property type="project" value="UniProtKB-KW"/>
</dbReference>
<keyword evidence="1" id="KW-1003">Cell membrane</keyword>
<dbReference type="EC" id="3.4.23.-" evidence="1"/>
<keyword evidence="3" id="KW-1133">Transmembrane helix</keyword>
<gene>
    <name evidence="4" type="ORF">SAMN02745885_00444</name>
</gene>
<comment type="subcellular location">
    <subcellularLocation>
        <location evidence="1">Cell membrane</location>
    </subcellularLocation>
</comment>
<organism evidence="4 5">
    <name type="scientific">Carboxydocella sporoproducens DSM 16521</name>
    <dbReference type="NCBI Taxonomy" id="1121270"/>
    <lineage>
        <taxon>Bacteria</taxon>
        <taxon>Bacillati</taxon>
        <taxon>Bacillota</taxon>
        <taxon>Clostridia</taxon>
        <taxon>Eubacteriales</taxon>
        <taxon>Clostridiales Family XVI. Incertae Sedis</taxon>
        <taxon>Carboxydocella</taxon>
    </lineage>
</organism>